<protein>
    <submittedName>
        <fullName evidence="4">Acyl-ACP thioesterase</fullName>
    </submittedName>
</protein>
<dbReference type="Gene3D" id="3.10.129.10">
    <property type="entry name" value="Hotdog Thioesterase"/>
    <property type="match status" value="1"/>
</dbReference>
<dbReference type="PANTHER" id="PTHR31727:SF6">
    <property type="entry name" value="OLEOYL-ACYL CARRIER PROTEIN THIOESTERASE 1, CHLOROPLASTIC"/>
    <property type="match status" value="1"/>
</dbReference>
<evidence type="ECO:0000313" key="4">
    <source>
        <dbReference type="EMBL" id="MBF1272571.1"/>
    </source>
</evidence>
<dbReference type="CDD" id="cd00586">
    <property type="entry name" value="4HBT"/>
    <property type="match status" value="1"/>
</dbReference>
<gene>
    <name evidence="4" type="ORF">HXM90_04010</name>
</gene>
<evidence type="ECO:0000259" key="3">
    <source>
        <dbReference type="Pfam" id="PF01643"/>
    </source>
</evidence>
<dbReference type="InterPro" id="IPR045023">
    <property type="entry name" value="FATA/B"/>
</dbReference>
<evidence type="ECO:0000256" key="2">
    <source>
        <dbReference type="ARBA" id="ARBA00022946"/>
    </source>
</evidence>
<proteinExistence type="inferred from homology"/>
<evidence type="ECO:0000313" key="5">
    <source>
        <dbReference type="Proteomes" id="UP000775770"/>
    </source>
</evidence>
<evidence type="ECO:0000256" key="1">
    <source>
        <dbReference type="ARBA" id="ARBA00006500"/>
    </source>
</evidence>
<reference evidence="4" key="1">
    <citation type="submission" date="2020-04" db="EMBL/GenBank/DDBJ databases">
        <title>Deep metagenomics examines the oral microbiome during advanced dental caries in children, revealing novel taxa and co-occurrences with host molecules.</title>
        <authorList>
            <person name="Baker J.L."/>
            <person name="Morton J.T."/>
            <person name="Dinis M."/>
            <person name="Alvarez R."/>
            <person name="Tran N.C."/>
            <person name="Knight R."/>
            <person name="Edlund A."/>
        </authorList>
    </citation>
    <scope>NUCLEOTIDE SEQUENCE</scope>
    <source>
        <strain evidence="4">JCVI_38_bin.19</strain>
    </source>
</reference>
<name>A0A930DJY0_9FIRM</name>
<keyword evidence="2" id="KW-0809">Transit peptide</keyword>
<dbReference type="SUPFAM" id="SSF54637">
    <property type="entry name" value="Thioesterase/thiol ester dehydrase-isomerase"/>
    <property type="match status" value="2"/>
</dbReference>
<dbReference type="RefSeq" id="WP_304070868.1">
    <property type="nucleotide sequence ID" value="NZ_JABZRA010000040.1"/>
</dbReference>
<dbReference type="GO" id="GO:0016297">
    <property type="term" value="F:fatty acyl-[ACP] hydrolase activity"/>
    <property type="evidence" value="ECO:0007669"/>
    <property type="project" value="InterPro"/>
</dbReference>
<comment type="caution">
    <text evidence="4">The sequence shown here is derived from an EMBL/GenBank/DDBJ whole genome shotgun (WGS) entry which is preliminary data.</text>
</comment>
<dbReference type="Pfam" id="PF01643">
    <property type="entry name" value="Acyl-ACP_TE"/>
    <property type="match status" value="1"/>
</dbReference>
<sequence>MYEIQERVRYSEVTEKGEMSLFSVVNLLQDCSTFHSHDVGMSIEVLQKKHRAWLLSAWNIELYALPKLYEKLSIGTSPHNFRGIFAYRNFWIQNEAREFYVKADSEWFSFDLEKGRPGKITEELIAPFKEREDVLHLPPLQRKIAFPDNYQEGEVIPVVQDFLDTNHHMNNAKYIALAEEVIFQCTGKPAILFTQEEENLESAEKVEKQEKSEIKKEFYSIRAEYVKAYTLGDSIFPRVAIEEGRTVVAFYNQNKELCCHVEIRKNPDA</sequence>
<dbReference type="GO" id="GO:0000036">
    <property type="term" value="F:acyl carrier activity"/>
    <property type="evidence" value="ECO:0007669"/>
    <property type="project" value="TreeGrafter"/>
</dbReference>
<dbReference type="InterPro" id="IPR002864">
    <property type="entry name" value="Acyl-ACP_thioesterase_NHD"/>
</dbReference>
<accession>A0A930DJY0</accession>
<dbReference type="AlphaFoldDB" id="A0A930DJY0"/>
<dbReference type="EMBL" id="JABZRA010000040">
    <property type="protein sequence ID" value="MBF1272571.1"/>
    <property type="molecule type" value="Genomic_DNA"/>
</dbReference>
<dbReference type="Proteomes" id="UP000775770">
    <property type="component" value="Unassembled WGS sequence"/>
</dbReference>
<dbReference type="InterPro" id="IPR029069">
    <property type="entry name" value="HotDog_dom_sf"/>
</dbReference>
<comment type="similarity">
    <text evidence="1">Belongs to the acyl-ACP thioesterase family.</text>
</comment>
<organism evidence="4 5">
    <name type="scientific">Oribacterium sinus</name>
    <dbReference type="NCBI Taxonomy" id="237576"/>
    <lineage>
        <taxon>Bacteria</taxon>
        <taxon>Bacillati</taxon>
        <taxon>Bacillota</taxon>
        <taxon>Clostridia</taxon>
        <taxon>Lachnospirales</taxon>
        <taxon>Lachnospiraceae</taxon>
        <taxon>Oribacterium</taxon>
    </lineage>
</organism>
<dbReference type="PANTHER" id="PTHR31727">
    <property type="entry name" value="OLEOYL-ACYL CARRIER PROTEIN THIOESTERASE 1, CHLOROPLASTIC"/>
    <property type="match status" value="1"/>
</dbReference>
<feature type="domain" description="Acyl-ACP thioesterase N-terminal hotdog" evidence="3">
    <location>
        <begin position="7"/>
        <end position="128"/>
    </location>
</feature>